<proteinExistence type="predicted"/>
<protein>
    <recommendedName>
        <fullName evidence="2">Nucleotide-diphospho-sugar transferase domain-containing protein</fullName>
    </recommendedName>
</protein>
<sequence length="286" mass="33926">MNSSDNVIEFYLLIYKNIFCAKYQIKTIRQFCKDPFRIIMLDSNCGEFIDKSEELKNLCESENIELMIIPNNYSMPNTWSSLILGNKLNYIYNNIIKIREPKYFAFLDQDMFMFRPFSIIPFLDKYGMWGDIDEPGTHKSPTIYKKDIKPGPWYLHPWLSFYKYDFVKNHNLDFNPCANCDTGGANWESFISKCSNLNKEDYWFRDNIDMTFPFKEISNIGPYPYQDHYFLYNNSSCYGQIQINNGFIHMLNSHSDILHPKVSYIKGFLDCAIFNDLLDEQKNNKD</sequence>
<dbReference type="AlphaFoldDB" id="A0A6C0EG43"/>
<accession>A0A6C0EG43</accession>
<name>A0A6C0EG43_9ZZZZ</name>
<evidence type="ECO:0008006" key="2">
    <source>
        <dbReference type="Google" id="ProtNLM"/>
    </source>
</evidence>
<reference evidence="1" key="1">
    <citation type="journal article" date="2020" name="Nature">
        <title>Giant virus diversity and host interactions through global metagenomics.</title>
        <authorList>
            <person name="Schulz F."/>
            <person name="Roux S."/>
            <person name="Paez-Espino D."/>
            <person name="Jungbluth S."/>
            <person name="Walsh D.A."/>
            <person name="Denef V.J."/>
            <person name="McMahon K.D."/>
            <person name="Konstantinidis K.T."/>
            <person name="Eloe-Fadrosh E.A."/>
            <person name="Kyrpides N.C."/>
            <person name="Woyke T."/>
        </authorList>
    </citation>
    <scope>NUCLEOTIDE SEQUENCE</scope>
    <source>
        <strain evidence="1">GVMAG-M-3300023179-33</strain>
    </source>
</reference>
<evidence type="ECO:0000313" key="1">
    <source>
        <dbReference type="EMBL" id="QHT27393.1"/>
    </source>
</evidence>
<organism evidence="1">
    <name type="scientific">viral metagenome</name>
    <dbReference type="NCBI Taxonomy" id="1070528"/>
    <lineage>
        <taxon>unclassified sequences</taxon>
        <taxon>metagenomes</taxon>
        <taxon>organismal metagenomes</taxon>
    </lineage>
</organism>
<dbReference type="EMBL" id="MN739822">
    <property type="protein sequence ID" value="QHT27393.1"/>
    <property type="molecule type" value="Genomic_DNA"/>
</dbReference>